<organism evidence="2 3">
    <name type="scientific">Caerostris extrusa</name>
    <name type="common">Bark spider</name>
    <name type="synonym">Caerostris bankana</name>
    <dbReference type="NCBI Taxonomy" id="172846"/>
    <lineage>
        <taxon>Eukaryota</taxon>
        <taxon>Metazoa</taxon>
        <taxon>Ecdysozoa</taxon>
        <taxon>Arthropoda</taxon>
        <taxon>Chelicerata</taxon>
        <taxon>Arachnida</taxon>
        <taxon>Araneae</taxon>
        <taxon>Araneomorphae</taxon>
        <taxon>Entelegynae</taxon>
        <taxon>Araneoidea</taxon>
        <taxon>Araneidae</taxon>
        <taxon>Caerostris</taxon>
    </lineage>
</organism>
<gene>
    <name evidence="2" type="ORF">CEXT_758711</name>
</gene>
<protein>
    <submittedName>
        <fullName evidence="2">Uncharacterized protein</fullName>
    </submittedName>
</protein>
<proteinExistence type="predicted"/>
<evidence type="ECO:0000256" key="1">
    <source>
        <dbReference type="SAM" id="MobiDB-lite"/>
    </source>
</evidence>
<evidence type="ECO:0000313" key="3">
    <source>
        <dbReference type="Proteomes" id="UP001054945"/>
    </source>
</evidence>
<evidence type="ECO:0000313" key="2">
    <source>
        <dbReference type="EMBL" id="GIY89750.1"/>
    </source>
</evidence>
<name>A0AAV4X6F1_CAEEX</name>
<comment type="caution">
    <text evidence="2">The sequence shown here is derived from an EMBL/GenBank/DDBJ whole genome shotgun (WGS) entry which is preliminary data.</text>
</comment>
<feature type="region of interest" description="Disordered" evidence="1">
    <location>
        <begin position="45"/>
        <end position="82"/>
    </location>
</feature>
<accession>A0AAV4X6F1</accession>
<dbReference type="AlphaFoldDB" id="A0AAV4X6F1"/>
<reference evidence="2 3" key="1">
    <citation type="submission" date="2021-06" db="EMBL/GenBank/DDBJ databases">
        <title>Caerostris extrusa draft genome.</title>
        <authorList>
            <person name="Kono N."/>
            <person name="Arakawa K."/>
        </authorList>
    </citation>
    <scope>NUCLEOTIDE SEQUENCE [LARGE SCALE GENOMIC DNA]</scope>
</reference>
<keyword evidence="3" id="KW-1185">Reference proteome</keyword>
<dbReference type="Proteomes" id="UP001054945">
    <property type="component" value="Unassembled WGS sequence"/>
</dbReference>
<feature type="compositionally biased region" description="Basic and acidic residues" evidence="1">
    <location>
        <begin position="62"/>
        <end position="82"/>
    </location>
</feature>
<sequence length="107" mass="12515">MQRQDEKKVAACEAMNTKRSRVRACGSEVKTAYPERKNRHSLLEEFPAKEDAPHGNPIRNVFENKNERERQSEDRLARSKELELPFQKNNSVRFQRESDTVKIELSA</sequence>
<dbReference type="EMBL" id="BPLR01017252">
    <property type="protein sequence ID" value="GIY89750.1"/>
    <property type="molecule type" value="Genomic_DNA"/>
</dbReference>